<dbReference type="RefSeq" id="WP_218320947.1">
    <property type="nucleotide sequence ID" value="NZ_JAEEGC010000057.1"/>
</dbReference>
<keyword evidence="3 9" id="KW-0963">Cytoplasm</keyword>
<evidence type="ECO:0000256" key="3">
    <source>
        <dbReference type="ARBA" id="ARBA00022490"/>
    </source>
</evidence>
<evidence type="ECO:0000256" key="5">
    <source>
        <dbReference type="ARBA" id="ARBA00023002"/>
    </source>
</evidence>
<dbReference type="GO" id="GO:0051539">
    <property type="term" value="F:4 iron, 4 sulfur cluster binding"/>
    <property type="evidence" value="ECO:0007669"/>
    <property type="project" value="UniProtKB-KW"/>
</dbReference>
<dbReference type="AlphaFoldDB" id="A0A949TWN7"/>
<protein>
    <recommendedName>
        <fullName evidence="9">Hydroxylamine reductase</fullName>
        <ecNumber evidence="9">1.7.99.1</ecNumber>
    </recommendedName>
    <alternativeName>
        <fullName evidence="9">Hybrid-cluster protein</fullName>
        <shortName evidence="9">HCP</shortName>
    </alternativeName>
    <alternativeName>
        <fullName evidence="9">Prismane protein</fullName>
    </alternativeName>
</protein>
<dbReference type="PANTHER" id="PTHR30109:SF0">
    <property type="entry name" value="HYDROXYLAMINE REDUCTASE"/>
    <property type="match status" value="1"/>
</dbReference>
<feature type="binding site" evidence="9">
    <location>
        <position position="23"/>
    </location>
    <ligand>
        <name>[4Fe-4S] cluster</name>
        <dbReference type="ChEBI" id="CHEBI:49883"/>
    </ligand>
</feature>
<proteinExistence type="inferred from homology"/>
<evidence type="ECO:0000313" key="10">
    <source>
        <dbReference type="EMBL" id="MBV7273878.1"/>
    </source>
</evidence>
<dbReference type="InterPro" id="IPR004137">
    <property type="entry name" value="HCP/CODH"/>
</dbReference>
<feature type="binding site" evidence="9">
    <location>
        <position position="516"/>
    </location>
    <ligand>
        <name>hybrid [4Fe-2O-2S] cluster</name>
        <dbReference type="ChEBI" id="CHEBI:60519"/>
    </ligand>
</feature>
<keyword evidence="6 9" id="KW-0408">Iron</keyword>
<dbReference type="HAMAP" id="MF_00069">
    <property type="entry name" value="Hydroxylam_reduct"/>
    <property type="match status" value="1"/>
</dbReference>
<evidence type="ECO:0000256" key="9">
    <source>
        <dbReference type="HAMAP-Rule" id="MF_00069"/>
    </source>
</evidence>
<feature type="binding site" evidence="9">
    <location>
        <position position="17"/>
    </location>
    <ligand>
        <name>[4Fe-4S] cluster</name>
        <dbReference type="ChEBI" id="CHEBI:49883"/>
    </ligand>
</feature>
<dbReference type="FunFam" id="3.40.50.2030:FF:000001">
    <property type="entry name" value="Hydroxylamine reductase"/>
    <property type="match status" value="1"/>
</dbReference>
<dbReference type="PIRSF" id="PIRSF000076">
    <property type="entry name" value="HCP"/>
    <property type="match status" value="1"/>
</dbReference>
<comment type="caution">
    <text evidence="10">The sequence shown here is derived from an EMBL/GenBank/DDBJ whole genome shotgun (WGS) entry which is preliminary data.</text>
</comment>
<dbReference type="Pfam" id="PF03063">
    <property type="entry name" value="Prismane"/>
    <property type="match status" value="1"/>
</dbReference>
<gene>
    <name evidence="9 10" type="primary">hcp</name>
    <name evidence="10" type="synonym">priS</name>
    <name evidence="10" type="ORF">I6U48_13290</name>
</gene>
<comment type="cofactor">
    <cofactor evidence="9">
        <name>hybrid [4Fe-2O-2S] cluster</name>
        <dbReference type="ChEBI" id="CHEBI:60519"/>
    </cofactor>
    <text evidence="9">Binds 1 hybrid [4Fe-2O-2S] cluster.</text>
</comment>
<dbReference type="CDD" id="cd01914">
    <property type="entry name" value="HCP"/>
    <property type="match status" value="1"/>
</dbReference>
<keyword evidence="5 9" id="KW-0560">Oxidoreductase</keyword>
<comment type="function">
    <text evidence="9">Catalyzes the reduction of hydroxylamine to form NH(3) and H(2)O.</text>
</comment>
<feature type="binding site" evidence="9">
    <location>
        <position position="290"/>
    </location>
    <ligand>
        <name>hybrid [4Fe-2O-2S] cluster</name>
        <dbReference type="ChEBI" id="CHEBI:60519"/>
    </ligand>
</feature>
<feature type="binding site" evidence="9">
    <location>
        <position position="5"/>
    </location>
    <ligand>
        <name>[4Fe-4S] cluster</name>
        <dbReference type="ChEBI" id="CHEBI:49883"/>
    </ligand>
</feature>
<evidence type="ECO:0000256" key="7">
    <source>
        <dbReference type="ARBA" id="ARBA00023014"/>
    </source>
</evidence>
<feature type="modified residue" description="Cysteine persulfide" evidence="9">
    <location>
        <position position="426"/>
    </location>
</feature>
<evidence type="ECO:0000256" key="1">
    <source>
        <dbReference type="ARBA" id="ARBA00004496"/>
    </source>
</evidence>
<feature type="binding site" description="via persulfide group" evidence="9">
    <location>
        <position position="426"/>
    </location>
    <ligand>
        <name>hybrid [4Fe-2O-2S] cluster</name>
        <dbReference type="ChEBI" id="CHEBI:60519"/>
    </ligand>
</feature>
<keyword evidence="7 9" id="KW-0411">Iron-sulfur</keyword>
<feature type="binding site" evidence="9">
    <location>
        <position position="334"/>
    </location>
    <ligand>
        <name>hybrid [4Fe-2O-2S] cluster</name>
        <dbReference type="ChEBI" id="CHEBI:60519"/>
    </ligand>
</feature>
<keyword evidence="4 9" id="KW-0479">Metal-binding</keyword>
<dbReference type="EMBL" id="JAEEGC010000057">
    <property type="protein sequence ID" value="MBV7273878.1"/>
    <property type="molecule type" value="Genomic_DNA"/>
</dbReference>
<dbReference type="NCBIfam" id="TIGR01703">
    <property type="entry name" value="hybrid_clust"/>
    <property type="match status" value="1"/>
</dbReference>
<accession>A0A949TWN7</accession>
<comment type="cofactor">
    <cofactor evidence="9">
        <name>[4Fe-4S] cluster</name>
        <dbReference type="ChEBI" id="CHEBI:49883"/>
    </cofactor>
    <text evidence="9">Binds 1 [4Fe-4S] cluster.</text>
</comment>
<sequence length="571" mass="62721">MSMFCYQCQEAANCKGCTVKGVCGKTEDLAKAQDLLIYITKGISVFSTKARELGVDNKEVNKFIVEGLFATITNANFDRNIFIERIRRGLQLREEVKQQYINAGGKLTESKENTSWLKKIFGFGGAKKEEDLNLPEAAVWFANNVNEFDAKAETVGVLATKDEDIRSLRELLIYGLKGMAAYIKHANNLGYDDKNLHGFMQKALAATLDDSIAVDGLIALVLEAGKYGVDAMALLDKANTESYGNPEITKVNIGVSNRPGILISGHDLKDMEELLKQTEGTGVDVYTHSEMLPANYYPAFKKYKHFIGNYGNAWWKQTEEFESFNGPILMTTNCIVPPKNSYKERMYTTGATGVPGVKHIADGNNGKPKDFSAIIAHAKKCKAPKEIEKGEIVGGFAHNQVLALADKVVEAVKTGAIKRFFVMAGCDGRAKSRNYYTDFAKKLPKDAVILTAGCAKYKYNKLDLGDIGGIPRVLDAGQCNDSYSLAVIALKLKEVFGLEDINELPISYNIAWYEQKAVIVLLALLHLGVKNIHLGPTLPAFLSPNVAKVLVENFGIGGITNVDDDMKMFLG</sequence>
<dbReference type="Proteomes" id="UP000694308">
    <property type="component" value="Unassembled WGS sequence"/>
</dbReference>
<dbReference type="PANTHER" id="PTHR30109">
    <property type="entry name" value="HYDROXYLAMINE REDUCTASE"/>
    <property type="match status" value="1"/>
</dbReference>
<dbReference type="NCBIfam" id="NF003658">
    <property type="entry name" value="PRK05290.1"/>
    <property type="match status" value="1"/>
</dbReference>
<feature type="binding site" evidence="9">
    <location>
        <position position="454"/>
    </location>
    <ligand>
        <name>hybrid [4Fe-2O-2S] cluster</name>
        <dbReference type="ChEBI" id="CHEBI:60519"/>
    </ligand>
</feature>
<evidence type="ECO:0000256" key="6">
    <source>
        <dbReference type="ARBA" id="ARBA00023004"/>
    </source>
</evidence>
<dbReference type="GO" id="GO:0050418">
    <property type="term" value="F:hydroxylamine reductase activity"/>
    <property type="evidence" value="ECO:0007669"/>
    <property type="project" value="UniProtKB-UniRule"/>
</dbReference>
<feature type="binding site" evidence="9">
    <location>
        <position position="8"/>
    </location>
    <ligand>
        <name>[4Fe-4S] cluster</name>
        <dbReference type="ChEBI" id="CHEBI:49883"/>
    </ligand>
</feature>
<dbReference type="GO" id="GO:0005737">
    <property type="term" value="C:cytoplasm"/>
    <property type="evidence" value="ECO:0007669"/>
    <property type="project" value="UniProtKB-SubCell"/>
</dbReference>
<comment type="similarity">
    <text evidence="9">Belongs to the HCP family.</text>
</comment>
<dbReference type="FunFam" id="3.40.50.2030:FF:000002">
    <property type="entry name" value="Hydroxylamine reductase"/>
    <property type="match status" value="1"/>
</dbReference>
<keyword evidence="2 9" id="KW-0004">4Fe-4S</keyword>
<evidence type="ECO:0000256" key="2">
    <source>
        <dbReference type="ARBA" id="ARBA00022485"/>
    </source>
</evidence>
<organism evidence="10 11">
    <name type="scientific">Clostridium thailandense</name>
    <dbReference type="NCBI Taxonomy" id="2794346"/>
    <lineage>
        <taxon>Bacteria</taxon>
        <taxon>Bacillati</taxon>
        <taxon>Bacillota</taxon>
        <taxon>Clostridia</taxon>
        <taxon>Eubacteriales</taxon>
        <taxon>Clostridiaceae</taxon>
        <taxon>Clostridium</taxon>
    </lineage>
</organism>
<evidence type="ECO:0000313" key="11">
    <source>
        <dbReference type="Proteomes" id="UP000694308"/>
    </source>
</evidence>
<evidence type="ECO:0000256" key="4">
    <source>
        <dbReference type="ARBA" id="ARBA00022723"/>
    </source>
</evidence>
<comment type="catalytic activity">
    <reaction evidence="8 9">
        <text>A + NH4(+) + H2O = hydroxylamine + AH2 + H(+)</text>
        <dbReference type="Rhea" id="RHEA:22052"/>
        <dbReference type="ChEBI" id="CHEBI:13193"/>
        <dbReference type="ChEBI" id="CHEBI:15377"/>
        <dbReference type="ChEBI" id="CHEBI:15378"/>
        <dbReference type="ChEBI" id="CHEBI:15429"/>
        <dbReference type="ChEBI" id="CHEBI:17499"/>
        <dbReference type="ChEBI" id="CHEBI:28938"/>
        <dbReference type="EC" id="1.7.99.1"/>
    </reaction>
</comment>
<dbReference type="EC" id="1.7.99.1" evidence="9"/>
<dbReference type="InterPro" id="IPR010048">
    <property type="entry name" value="Hydroxylam_reduct"/>
</dbReference>
<name>A0A949TWN7_9CLOT</name>
<dbReference type="GO" id="GO:0046872">
    <property type="term" value="F:metal ion binding"/>
    <property type="evidence" value="ECO:0007669"/>
    <property type="project" value="UniProtKB-KW"/>
</dbReference>
<comment type="subcellular location">
    <subcellularLocation>
        <location evidence="1 9">Cytoplasm</location>
    </subcellularLocation>
</comment>
<feature type="binding site" evidence="9">
    <location>
        <position position="479"/>
    </location>
    <ligand>
        <name>hybrid [4Fe-2O-2S] cluster</name>
        <dbReference type="ChEBI" id="CHEBI:60519"/>
    </ligand>
</feature>
<evidence type="ECO:0000256" key="8">
    <source>
        <dbReference type="ARBA" id="ARBA00051350"/>
    </source>
</evidence>
<reference evidence="10" key="1">
    <citation type="submission" date="2020-12" db="EMBL/GenBank/DDBJ databases">
        <title>Clostridium thailandense sp. nov., a novel acetogenic bacterium isolated from peat land soil in Thailand.</title>
        <authorList>
            <person name="Chaikitkaew S."/>
            <person name="Birkeland N.K."/>
        </authorList>
    </citation>
    <scope>NUCLEOTIDE SEQUENCE</scope>
    <source>
        <strain evidence="10">PL3</strain>
    </source>
</reference>
<keyword evidence="11" id="KW-1185">Reference proteome</keyword>
<dbReference type="GO" id="GO:0004601">
    <property type="term" value="F:peroxidase activity"/>
    <property type="evidence" value="ECO:0007669"/>
    <property type="project" value="TreeGrafter"/>
</dbReference>
<dbReference type="GO" id="GO:0042542">
    <property type="term" value="P:response to hydrogen peroxide"/>
    <property type="evidence" value="ECO:0007669"/>
    <property type="project" value="TreeGrafter"/>
</dbReference>
<feature type="binding site" evidence="9">
    <location>
        <position position="514"/>
    </location>
    <ligand>
        <name>hybrid [4Fe-2O-2S] cluster</name>
        <dbReference type="ChEBI" id="CHEBI:60519"/>
    </ligand>
</feature>
<dbReference type="FunFam" id="1.20.1270.20:FF:000001">
    <property type="entry name" value="Hydroxylamine reductase"/>
    <property type="match status" value="1"/>
</dbReference>
<feature type="binding site" evidence="9">
    <location>
        <position position="266"/>
    </location>
    <ligand>
        <name>hybrid [4Fe-2O-2S] cluster</name>
        <dbReference type="ChEBI" id="CHEBI:60519"/>
    </ligand>
</feature>